<evidence type="ECO:0000313" key="2">
    <source>
        <dbReference type="EMBL" id="OUE00880.1"/>
    </source>
</evidence>
<feature type="region of interest" description="Disordered" evidence="1">
    <location>
        <begin position="56"/>
        <end position="77"/>
    </location>
</feature>
<reference evidence="2 3" key="1">
    <citation type="submission" date="2016-08" db="EMBL/GenBank/DDBJ databases">
        <title>Genome sequence of Clavibacter michiganensis subsp. michiganensis strain CASJ007.</title>
        <authorList>
            <person name="Thapa S.P."/>
            <person name="Coaker G."/>
        </authorList>
    </citation>
    <scope>NUCLEOTIDE SEQUENCE [LARGE SCALE GENOMIC DNA]</scope>
    <source>
        <strain evidence="2">CASJ007</strain>
    </source>
</reference>
<proteinExistence type="predicted"/>
<sequence length="77" mass="8104">MRRPRLRQRLRERPQGVARVGDDVTARAPTVDARDGGVDLQHGGVAGRPVTAVSSNRVPTASTTVASRTTAALSSGR</sequence>
<comment type="caution">
    <text evidence="2">The sequence shown here is derived from an EMBL/GenBank/DDBJ whole genome shotgun (WGS) entry which is preliminary data.</text>
</comment>
<accession>A0A251XEM9</accession>
<name>A0A251XEM9_CLAMM</name>
<evidence type="ECO:0000256" key="1">
    <source>
        <dbReference type="SAM" id="MobiDB-lite"/>
    </source>
</evidence>
<organism evidence="2 3">
    <name type="scientific">Clavibacter michiganensis subsp. michiganensis</name>
    <dbReference type="NCBI Taxonomy" id="33013"/>
    <lineage>
        <taxon>Bacteria</taxon>
        <taxon>Bacillati</taxon>
        <taxon>Actinomycetota</taxon>
        <taxon>Actinomycetes</taxon>
        <taxon>Micrococcales</taxon>
        <taxon>Microbacteriaceae</taxon>
        <taxon>Clavibacter</taxon>
    </lineage>
</organism>
<dbReference type="EMBL" id="MDHH01000004">
    <property type="protein sequence ID" value="OUE00880.1"/>
    <property type="molecule type" value="Genomic_DNA"/>
</dbReference>
<dbReference type="AlphaFoldDB" id="A0A251XEM9"/>
<dbReference type="Proteomes" id="UP000195062">
    <property type="component" value="Unassembled WGS sequence"/>
</dbReference>
<evidence type="ECO:0000313" key="3">
    <source>
        <dbReference type="Proteomes" id="UP000195062"/>
    </source>
</evidence>
<gene>
    <name evidence="2" type="ORF">CMMCAS07_15690</name>
</gene>
<feature type="compositionally biased region" description="Low complexity" evidence="1">
    <location>
        <begin position="60"/>
        <end position="77"/>
    </location>
</feature>
<protein>
    <submittedName>
        <fullName evidence="2">Uncharacterized protein</fullName>
    </submittedName>
</protein>
<keyword evidence="3" id="KW-1185">Reference proteome</keyword>